<feature type="modified residue" description="2',4',5'-topaquinone" evidence="7">
    <location>
        <position position="395"/>
    </location>
</feature>
<dbReference type="InterPro" id="IPR036460">
    <property type="entry name" value="Cu_amine_oxidase_C_sf"/>
</dbReference>
<evidence type="ECO:0000256" key="4">
    <source>
        <dbReference type="ARBA" id="ARBA00023002"/>
    </source>
</evidence>
<dbReference type="PANTHER" id="PTHR10638">
    <property type="entry name" value="COPPER AMINE OXIDASE"/>
    <property type="match status" value="1"/>
</dbReference>
<dbReference type="EC" id="1.4.3.-" evidence="8"/>
<dbReference type="Pfam" id="PF02728">
    <property type="entry name" value="Cu_amine_oxidN3"/>
    <property type="match status" value="1"/>
</dbReference>
<organism evidence="12 13">
    <name type="scientific">Candidatus Kapaibacterium thiocyanatum</name>
    <dbReference type="NCBI Taxonomy" id="1895771"/>
    <lineage>
        <taxon>Bacteria</taxon>
        <taxon>Pseudomonadati</taxon>
        <taxon>Candidatus Kapaibacteriota</taxon>
        <taxon>Candidatus Kapaibacteriia</taxon>
        <taxon>Candidatus Kapaibacteriales</taxon>
        <taxon>Candidatus Kapaibacteriaceae</taxon>
        <taxon>Candidatus Kapaibacterium</taxon>
    </lineage>
</organism>
<sequence>MKCLLIAMLVVMTTSSFTAREVGSRHPLSNLTVADVDSVCAIVRRDSRFPMTARFVSVAVQPPDKRSFIAARNAMTLPRLVVAVVYDPRPRQTYEVYVDLRTRDVAEFRMVEKVQPMVMLDEYDSVSAIVRASPRFDEAMKRRGIVDPSTVAIDAWATGIPTTSFPQRLFRAICYMKNGDQNDYDRPVEGVLVLVDMTNRRIVEFVDRPLTVVPRATPTPDERRRGSKRATLGRLDITQPSIPFTVNDGEVVWQNWKFRYVMNPRTGLELHDVRWLHDGTARSVAHQIYLSEMVVPYGDTSSLWYWRNAFDVGEYGVGMLSSPLERGAEVPGNAALFPAAFVTSDGEGYATPDVVGIYERDGGILWKHRDALTGSNQARRGRELVVMHIATVGNYDYALQYVFGLDGSVRVEVGLTGVMLAKGTTDTVYSGNSAEQKFAHLVAPNVLAPTHQHFFSFRMDLDIDDTSNVFSEVDVWAPSARDENPHGNAMMMDDYDFRYEREARRSMDASRARVWKIASADSVNAIGIPTAYLLIPGANAVPYMMTANPVRKRAGFIEHHVWVTRQHDAERYAAGDYPNQSTGGDGLPAYVRDNESIYRKDIVLWYTMGVTHVARPEEWPIMPTTTVGFKLLPAGFFDANPALDLAPTVKKSKRK</sequence>
<dbReference type="PANTHER" id="PTHR10638:SF41">
    <property type="entry name" value="AMINE OXIDASE"/>
    <property type="match status" value="1"/>
</dbReference>
<dbReference type="InterPro" id="IPR015798">
    <property type="entry name" value="Cu_amine_oxidase_C"/>
</dbReference>
<dbReference type="PROSITE" id="PS01165">
    <property type="entry name" value="COPPER_AMINE_OXID_2"/>
    <property type="match status" value="1"/>
</dbReference>
<dbReference type="GO" id="GO:0048038">
    <property type="term" value="F:quinone binding"/>
    <property type="evidence" value="ECO:0007669"/>
    <property type="project" value="InterPro"/>
</dbReference>
<proteinExistence type="inferred from homology"/>
<evidence type="ECO:0000256" key="8">
    <source>
        <dbReference type="RuleBase" id="RU000672"/>
    </source>
</evidence>
<dbReference type="InterPro" id="IPR000269">
    <property type="entry name" value="Cu_amine_oxidase"/>
</dbReference>
<keyword evidence="4 8" id="KW-0560">Oxidoreductase</keyword>
<evidence type="ECO:0000259" key="10">
    <source>
        <dbReference type="Pfam" id="PF01179"/>
    </source>
</evidence>
<feature type="domain" description="Copper amine oxidase N3-terminal" evidence="11">
    <location>
        <begin position="116"/>
        <end position="209"/>
    </location>
</feature>
<dbReference type="NCBIfam" id="NF008559">
    <property type="entry name" value="PRK11504.1"/>
    <property type="match status" value="1"/>
</dbReference>
<comment type="cofactor">
    <cofactor evidence="8">
        <name>Cu cation</name>
        <dbReference type="ChEBI" id="CHEBI:23378"/>
    </cofactor>
    <text evidence="8">Contains 1 topaquinone per subunit.</text>
</comment>
<dbReference type="SUPFAM" id="SSF49998">
    <property type="entry name" value="Amine oxidase catalytic domain"/>
    <property type="match status" value="1"/>
</dbReference>
<dbReference type="Gene3D" id="3.10.450.40">
    <property type="match status" value="2"/>
</dbReference>
<evidence type="ECO:0000313" key="12">
    <source>
        <dbReference type="EMBL" id="OJX58241.1"/>
    </source>
</evidence>
<dbReference type="GO" id="GO:0008131">
    <property type="term" value="F:primary methylamine oxidase activity"/>
    <property type="evidence" value="ECO:0007669"/>
    <property type="project" value="InterPro"/>
</dbReference>
<dbReference type="Proteomes" id="UP000184233">
    <property type="component" value="Unassembled WGS sequence"/>
</dbReference>
<feature type="active site" description="Schiff-base intermediate with substrate; via topaquinone" evidence="6">
    <location>
        <position position="395"/>
    </location>
</feature>
<evidence type="ECO:0000256" key="3">
    <source>
        <dbReference type="ARBA" id="ARBA00022772"/>
    </source>
</evidence>
<comment type="caution">
    <text evidence="12">The sequence shown here is derived from an EMBL/GenBank/DDBJ whole genome shotgun (WGS) entry which is preliminary data.</text>
</comment>
<evidence type="ECO:0000256" key="6">
    <source>
        <dbReference type="PIRSR" id="PIRSR600269-50"/>
    </source>
</evidence>
<evidence type="ECO:0000259" key="11">
    <source>
        <dbReference type="Pfam" id="PF02728"/>
    </source>
</evidence>
<dbReference type="Gene3D" id="2.70.98.20">
    <property type="entry name" value="Copper amine oxidase, catalytic domain"/>
    <property type="match status" value="1"/>
</dbReference>
<feature type="active site" description="Proton acceptor" evidence="6">
    <location>
        <position position="311"/>
    </location>
</feature>
<keyword evidence="2 8" id="KW-0479">Metal-binding</keyword>
<name>A0A1M3L0K5_9BACT</name>
<dbReference type="PROSITE" id="PS01164">
    <property type="entry name" value="COPPER_AMINE_OXID_1"/>
    <property type="match status" value="1"/>
</dbReference>
<dbReference type="GO" id="GO:0005507">
    <property type="term" value="F:copper ion binding"/>
    <property type="evidence" value="ECO:0007669"/>
    <property type="project" value="InterPro"/>
</dbReference>
<gene>
    <name evidence="12" type="ORF">BGO89_03150</name>
</gene>
<evidence type="ECO:0000256" key="5">
    <source>
        <dbReference type="ARBA" id="ARBA00023008"/>
    </source>
</evidence>
<dbReference type="Pfam" id="PF01179">
    <property type="entry name" value="Cu_amine_oxid"/>
    <property type="match status" value="1"/>
</dbReference>
<accession>A0A1M3L0K5</accession>
<feature type="chain" id="PRO_5013132629" description="Amine oxidase" evidence="9">
    <location>
        <begin position="20"/>
        <end position="655"/>
    </location>
</feature>
<evidence type="ECO:0000256" key="9">
    <source>
        <dbReference type="SAM" id="SignalP"/>
    </source>
</evidence>
<dbReference type="EMBL" id="MKVH01000019">
    <property type="protein sequence ID" value="OJX58241.1"/>
    <property type="molecule type" value="Genomic_DNA"/>
</dbReference>
<feature type="domain" description="Copper amine oxidase catalytic" evidence="10">
    <location>
        <begin position="243"/>
        <end position="643"/>
    </location>
</feature>
<dbReference type="STRING" id="1895771.BGO89_03150"/>
<evidence type="ECO:0000256" key="2">
    <source>
        <dbReference type="ARBA" id="ARBA00022723"/>
    </source>
</evidence>
<dbReference type="InterPro" id="IPR015802">
    <property type="entry name" value="Cu_amine_oxidase_N3"/>
</dbReference>
<comment type="similarity">
    <text evidence="1 8">Belongs to the copper/topaquinone oxidase family.</text>
</comment>
<dbReference type="InterPro" id="IPR049948">
    <property type="entry name" value="Cu_Am_ox_TPQ-bd"/>
</dbReference>
<keyword evidence="3 6" id="KW-0801">TPQ</keyword>
<comment type="PTM">
    <text evidence="7 8">Topaquinone (TPQ) is generated by copper-dependent autoxidation of a specific tyrosyl residue.</text>
</comment>
<evidence type="ECO:0000256" key="7">
    <source>
        <dbReference type="PIRSR" id="PIRSR600269-51"/>
    </source>
</evidence>
<reference evidence="12 13" key="1">
    <citation type="submission" date="2016-09" db="EMBL/GenBank/DDBJ databases">
        <title>Genome-resolved meta-omics ties microbial dynamics to process performance in biotechnology for thiocyanate degradation.</title>
        <authorList>
            <person name="Kantor R.S."/>
            <person name="Huddy R.J."/>
            <person name="Iyer R."/>
            <person name="Thomas B.C."/>
            <person name="Brown C.T."/>
            <person name="Anantharaman K."/>
            <person name="Tringe S."/>
            <person name="Hettich R.L."/>
            <person name="Harrison S.T."/>
            <person name="Banfield J.F."/>
        </authorList>
    </citation>
    <scope>NUCLEOTIDE SEQUENCE [LARGE SCALE GENOMIC DNA]</scope>
    <source>
        <strain evidence="12">59-99</strain>
    </source>
</reference>
<keyword evidence="9" id="KW-0732">Signal</keyword>
<feature type="signal peptide" evidence="9">
    <location>
        <begin position="1"/>
        <end position="19"/>
    </location>
</feature>
<dbReference type="InterPro" id="IPR016182">
    <property type="entry name" value="Cu_amine_oxidase_N-reg"/>
</dbReference>
<dbReference type="InterPro" id="IPR049947">
    <property type="entry name" value="Cu_Am_Ox_Cu-bd"/>
</dbReference>
<dbReference type="AlphaFoldDB" id="A0A1M3L0K5"/>
<dbReference type="GO" id="GO:0009308">
    <property type="term" value="P:amine metabolic process"/>
    <property type="evidence" value="ECO:0007669"/>
    <property type="project" value="UniProtKB-UniRule"/>
</dbReference>
<dbReference type="SUPFAM" id="SSF54416">
    <property type="entry name" value="Amine oxidase N-terminal region"/>
    <property type="match status" value="2"/>
</dbReference>
<evidence type="ECO:0000256" key="1">
    <source>
        <dbReference type="ARBA" id="ARBA00007983"/>
    </source>
</evidence>
<keyword evidence="5 8" id="KW-0186">Copper</keyword>
<protein>
    <recommendedName>
        <fullName evidence="8">Amine oxidase</fullName>
        <ecNumber evidence="8">1.4.3.-</ecNumber>
    </recommendedName>
</protein>
<evidence type="ECO:0000313" key="13">
    <source>
        <dbReference type="Proteomes" id="UP000184233"/>
    </source>
</evidence>